<dbReference type="Gene3D" id="3.40.630.30">
    <property type="match status" value="1"/>
</dbReference>
<gene>
    <name evidence="2" type="ORF">TZ00_17260</name>
</gene>
<comment type="caution">
    <text evidence="2">The sequence shown here is derived from an EMBL/GenBank/DDBJ whole genome shotgun (WGS) entry which is preliminary data.</text>
</comment>
<evidence type="ECO:0000313" key="3">
    <source>
        <dbReference type="Proteomes" id="UP000032503"/>
    </source>
</evidence>
<accession>A0ABR5CBZ5</accession>
<dbReference type="EMBL" id="JYFC01000009">
    <property type="protein sequence ID" value="KJC63137.1"/>
    <property type="molecule type" value="Genomic_DNA"/>
</dbReference>
<reference evidence="2 3" key="1">
    <citation type="journal article" date="2001" name="Int. J. Syst. Evol. Microbiol.">
        <title>Agreia bicolorata gen. nov., sp. nov., to accommodate actinobacteria isolated from narrow reed grass infected by the nematode Heteroanguina graminophila.</title>
        <authorList>
            <person name="Evtushenko L.I."/>
            <person name="Dorofeeva L.V."/>
            <person name="Dobrovolskaya T.G."/>
            <person name="Streshinskaya G.M."/>
            <person name="Subbotin S.A."/>
            <person name="Tiedje J.M."/>
        </authorList>
    </citation>
    <scope>NUCLEOTIDE SEQUENCE [LARGE SCALE GENOMIC DNA]</scope>
    <source>
        <strain evidence="2 3">VKM Ac-1804</strain>
    </source>
</reference>
<organism evidence="2 3">
    <name type="scientific">Agreia bicolorata</name>
    <dbReference type="NCBI Taxonomy" id="110935"/>
    <lineage>
        <taxon>Bacteria</taxon>
        <taxon>Bacillati</taxon>
        <taxon>Actinomycetota</taxon>
        <taxon>Actinomycetes</taxon>
        <taxon>Micrococcales</taxon>
        <taxon>Microbacteriaceae</taxon>
        <taxon>Agreia</taxon>
    </lineage>
</organism>
<dbReference type="SUPFAM" id="SSF55729">
    <property type="entry name" value="Acyl-CoA N-acyltransferases (Nat)"/>
    <property type="match status" value="1"/>
</dbReference>
<proteinExistence type="predicted"/>
<feature type="domain" description="N-acetyltransferase" evidence="1">
    <location>
        <begin position="10"/>
        <end position="164"/>
    </location>
</feature>
<protein>
    <submittedName>
        <fullName evidence="2">Acetyltransferase</fullName>
    </submittedName>
</protein>
<dbReference type="PROSITE" id="PS51186">
    <property type="entry name" value="GNAT"/>
    <property type="match status" value="1"/>
</dbReference>
<dbReference type="Proteomes" id="UP000032503">
    <property type="component" value="Unassembled WGS sequence"/>
</dbReference>
<sequence>MSPVPHDTSVEVRPYEDGDASSTLEVFLTAITETASADYTSEQIQAWADPGGRDLRRWAEAMAGRQSFVAIIGGQLAGFSDVSEDGYIDMMFVSPQFLRRGVARTLLVYGQELARKWKASELSADVSITARPFFESQGFAIVAEQSPVKRGVMLTNFKMRKPLDHPPECVDAR</sequence>
<dbReference type="PANTHER" id="PTHR43451">
    <property type="entry name" value="ACETYLTRANSFERASE (GNAT) FAMILY PROTEIN"/>
    <property type="match status" value="1"/>
</dbReference>
<evidence type="ECO:0000259" key="1">
    <source>
        <dbReference type="PROSITE" id="PS51186"/>
    </source>
</evidence>
<dbReference type="Pfam" id="PF13673">
    <property type="entry name" value="Acetyltransf_10"/>
    <property type="match status" value="1"/>
</dbReference>
<dbReference type="InterPro" id="IPR000182">
    <property type="entry name" value="GNAT_dom"/>
</dbReference>
<dbReference type="InterPro" id="IPR052564">
    <property type="entry name" value="N-acetyltrans/Recomb-assoc"/>
</dbReference>
<name>A0ABR5CBZ5_9MICO</name>
<dbReference type="CDD" id="cd04301">
    <property type="entry name" value="NAT_SF"/>
    <property type="match status" value="1"/>
</dbReference>
<dbReference type="PANTHER" id="PTHR43451:SF1">
    <property type="entry name" value="ACETYLTRANSFERASE"/>
    <property type="match status" value="1"/>
</dbReference>
<keyword evidence="3" id="KW-1185">Reference proteome</keyword>
<evidence type="ECO:0000313" key="2">
    <source>
        <dbReference type="EMBL" id="KJC63137.1"/>
    </source>
</evidence>
<dbReference type="InterPro" id="IPR016181">
    <property type="entry name" value="Acyl_CoA_acyltransferase"/>
</dbReference>